<reference evidence="1 2" key="1">
    <citation type="submission" date="2019-03" db="EMBL/GenBank/DDBJ databases">
        <title>Nitrincola sp. nov. isolated from an Indian soda lake.</title>
        <authorList>
            <person name="Joshi A."/>
            <person name="Thite S.V."/>
            <person name="Joseph N."/>
            <person name="Dhotre D."/>
            <person name="Moorthy M."/>
            <person name="Shouche Y.S."/>
        </authorList>
    </citation>
    <scope>NUCLEOTIDE SEQUENCE [LARGE SCALE GENOMIC DNA]</scope>
    <source>
        <strain evidence="1 2">MEB193</strain>
    </source>
</reference>
<keyword evidence="2" id="KW-1185">Reference proteome</keyword>
<proteinExistence type="predicted"/>
<evidence type="ECO:0000313" key="2">
    <source>
        <dbReference type="Proteomes" id="UP000325302"/>
    </source>
</evidence>
<dbReference type="RefSeq" id="WP_149390330.1">
    <property type="nucleotide sequence ID" value="NZ_SMRS01000003.1"/>
</dbReference>
<comment type="caution">
    <text evidence="1">The sequence shown here is derived from an EMBL/GenBank/DDBJ whole genome shotgun (WGS) entry which is preliminary data.</text>
</comment>
<accession>A0A5A9W3X8</accession>
<name>A0A5A9W3X8_9GAMM</name>
<dbReference type="Proteomes" id="UP000325302">
    <property type="component" value="Unassembled WGS sequence"/>
</dbReference>
<dbReference type="EMBL" id="SMRS01000003">
    <property type="protein sequence ID" value="KAA0875322.1"/>
    <property type="molecule type" value="Genomic_DNA"/>
</dbReference>
<dbReference type="AlphaFoldDB" id="A0A5A9W3X8"/>
<sequence length="99" mass="10711">MADKQASAGEVETLLFHEGTHGGVNALYADEVVVKGMNRLYAVMGGSSDFNKVVDQLGIRNKIDPYVKGALQKDTDVLSEQGNSDIRFSNRDGVTSFDT</sequence>
<organism evidence="1 2">
    <name type="scientific">Nitrincola tapanii</name>
    <dbReference type="NCBI Taxonomy" id="1708751"/>
    <lineage>
        <taxon>Bacteria</taxon>
        <taxon>Pseudomonadati</taxon>
        <taxon>Pseudomonadota</taxon>
        <taxon>Gammaproteobacteria</taxon>
        <taxon>Oceanospirillales</taxon>
        <taxon>Oceanospirillaceae</taxon>
        <taxon>Nitrincola</taxon>
    </lineage>
</organism>
<gene>
    <name evidence="1" type="ORF">E1H14_04825</name>
</gene>
<evidence type="ECO:0000313" key="1">
    <source>
        <dbReference type="EMBL" id="KAA0875322.1"/>
    </source>
</evidence>
<protein>
    <submittedName>
        <fullName evidence="1">Uncharacterized protein</fullName>
    </submittedName>
</protein>